<evidence type="ECO:0000256" key="1">
    <source>
        <dbReference type="SAM" id="Coils"/>
    </source>
</evidence>
<feature type="region of interest" description="Disordered" evidence="2">
    <location>
        <begin position="1"/>
        <end position="54"/>
    </location>
</feature>
<organism evidence="3 4">
    <name type="scientific">Helianthus annuus</name>
    <name type="common">Common sunflower</name>
    <dbReference type="NCBI Taxonomy" id="4232"/>
    <lineage>
        <taxon>Eukaryota</taxon>
        <taxon>Viridiplantae</taxon>
        <taxon>Streptophyta</taxon>
        <taxon>Embryophyta</taxon>
        <taxon>Tracheophyta</taxon>
        <taxon>Spermatophyta</taxon>
        <taxon>Magnoliopsida</taxon>
        <taxon>eudicotyledons</taxon>
        <taxon>Gunneridae</taxon>
        <taxon>Pentapetalae</taxon>
        <taxon>asterids</taxon>
        <taxon>campanulids</taxon>
        <taxon>Asterales</taxon>
        <taxon>Asteraceae</taxon>
        <taxon>Asteroideae</taxon>
        <taxon>Heliantheae alliance</taxon>
        <taxon>Heliantheae</taxon>
        <taxon>Helianthus</taxon>
    </lineage>
</organism>
<reference evidence="3" key="2">
    <citation type="submission" date="2020-06" db="EMBL/GenBank/DDBJ databases">
        <title>Helianthus annuus Genome sequencing and assembly Release 2.</title>
        <authorList>
            <person name="Gouzy J."/>
            <person name="Langlade N."/>
            <person name="Munos S."/>
        </authorList>
    </citation>
    <scope>NUCLEOTIDE SEQUENCE</scope>
    <source>
        <tissue evidence="3">Leaves</tissue>
    </source>
</reference>
<keyword evidence="4" id="KW-1185">Reference proteome</keyword>
<proteinExistence type="predicted"/>
<evidence type="ECO:0000313" key="3">
    <source>
        <dbReference type="EMBL" id="KAF5823372.1"/>
    </source>
</evidence>
<dbReference type="Gramene" id="mRNA:HanXRQr2_Chr01g0037661">
    <property type="protein sequence ID" value="mRNA:HanXRQr2_Chr01g0037661"/>
    <property type="gene ID" value="HanXRQr2_Chr01g0037661"/>
</dbReference>
<gene>
    <name evidence="3" type="ORF">HanXRQr2_Chr01g0037661</name>
</gene>
<dbReference type="Proteomes" id="UP000215914">
    <property type="component" value="Unassembled WGS sequence"/>
</dbReference>
<comment type="caution">
    <text evidence="3">The sequence shown here is derived from an EMBL/GenBank/DDBJ whole genome shotgun (WGS) entry which is preliminary data.</text>
</comment>
<protein>
    <submittedName>
        <fullName evidence="3">Uncharacterized protein</fullName>
    </submittedName>
</protein>
<feature type="coiled-coil region" evidence="1">
    <location>
        <begin position="286"/>
        <end position="334"/>
    </location>
</feature>
<keyword evidence="1" id="KW-0175">Coiled coil</keyword>
<feature type="coiled-coil region" evidence="1">
    <location>
        <begin position="199"/>
        <end position="254"/>
    </location>
</feature>
<feature type="compositionally biased region" description="Basic and acidic residues" evidence="2">
    <location>
        <begin position="36"/>
        <end position="54"/>
    </location>
</feature>
<dbReference type="EMBL" id="MNCJ02000316">
    <property type="protein sequence ID" value="KAF5823372.1"/>
    <property type="molecule type" value="Genomic_DNA"/>
</dbReference>
<reference evidence="3" key="1">
    <citation type="journal article" date="2017" name="Nature">
        <title>The sunflower genome provides insights into oil metabolism, flowering and Asterid evolution.</title>
        <authorList>
            <person name="Badouin H."/>
            <person name="Gouzy J."/>
            <person name="Grassa C.J."/>
            <person name="Murat F."/>
            <person name="Staton S.E."/>
            <person name="Cottret L."/>
            <person name="Lelandais-Briere C."/>
            <person name="Owens G.L."/>
            <person name="Carrere S."/>
            <person name="Mayjonade B."/>
            <person name="Legrand L."/>
            <person name="Gill N."/>
            <person name="Kane N.C."/>
            <person name="Bowers J.E."/>
            <person name="Hubner S."/>
            <person name="Bellec A."/>
            <person name="Berard A."/>
            <person name="Berges H."/>
            <person name="Blanchet N."/>
            <person name="Boniface M.C."/>
            <person name="Brunel D."/>
            <person name="Catrice O."/>
            <person name="Chaidir N."/>
            <person name="Claudel C."/>
            <person name="Donnadieu C."/>
            <person name="Faraut T."/>
            <person name="Fievet G."/>
            <person name="Helmstetter N."/>
            <person name="King M."/>
            <person name="Knapp S.J."/>
            <person name="Lai Z."/>
            <person name="Le Paslier M.C."/>
            <person name="Lippi Y."/>
            <person name="Lorenzon L."/>
            <person name="Mandel J.R."/>
            <person name="Marage G."/>
            <person name="Marchand G."/>
            <person name="Marquand E."/>
            <person name="Bret-Mestries E."/>
            <person name="Morien E."/>
            <person name="Nambeesan S."/>
            <person name="Nguyen T."/>
            <person name="Pegot-Espagnet P."/>
            <person name="Pouilly N."/>
            <person name="Raftis F."/>
            <person name="Sallet E."/>
            <person name="Schiex T."/>
            <person name="Thomas J."/>
            <person name="Vandecasteele C."/>
            <person name="Vares D."/>
            <person name="Vear F."/>
            <person name="Vautrin S."/>
            <person name="Crespi M."/>
            <person name="Mangin B."/>
            <person name="Burke J.M."/>
            <person name="Salse J."/>
            <person name="Munos S."/>
            <person name="Vincourt P."/>
            <person name="Rieseberg L.H."/>
            <person name="Langlade N.B."/>
        </authorList>
    </citation>
    <scope>NUCLEOTIDE SEQUENCE</scope>
    <source>
        <tissue evidence="3">Leaves</tissue>
    </source>
</reference>
<accession>A0A9K3P3I8</accession>
<name>A0A9K3P3I8_HELAN</name>
<evidence type="ECO:0000256" key="2">
    <source>
        <dbReference type="SAM" id="MobiDB-lite"/>
    </source>
</evidence>
<dbReference type="AlphaFoldDB" id="A0A9K3P3I8"/>
<sequence length="380" mass="44089">MVTPGPEKGKTVADEPSIVIAPPASVHTSELPEGNVQRDEEKIEHQESEIRDVEEETPIRLDETLDDYYYRSYTEKKAANLDTPVWKLKQCDTFVDWQVCWEWFKGVFPPSEIKFQEEQTYERTYHAYLQESAHASSTTHGIVREWRNMQKEWEAFEASKKEIAVEKAQMAVLKTELEADKAKFEDEQKTEEWSAMGWKKKAEAEAALLAEERKRWKEACERDNNEKRTLRNEAVNLKAEIEKLKKEKTDVETVATKAWSHRERSEQKEVETCETLAHRNKEIAELTSLLLEQEQTKEEHDAAKKDLQLVQVEKAELARRLSEIDKKLEDAETARVTAESIMGPLTNNMLWMQHHGVINIVNSIMNSIKLDESVAKLMVT</sequence>
<evidence type="ECO:0000313" key="4">
    <source>
        <dbReference type="Proteomes" id="UP000215914"/>
    </source>
</evidence>